<comment type="caution">
    <text evidence="2">The sequence shown here is derived from an EMBL/GenBank/DDBJ whole genome shotgun (WGS) entry which is preliminary data.</text>
</comment>
<gene>
    <name evidence="2" type="ORF">RchiOBHm_Chr3g0468061</name>
</gene>
<organism evidence="2 3">
    <name type="scientific">Rosa chinensis</name>
    <name type="common">China rose</name>
    <dbReference type="NCBI Taxonomy" id="74649"/>
    <lineage>
        <taxon>Eukaryota</taxon>
        <taxon>Viridiplantae</taxon>
        <taxon>Streptophyta</taxon>
        <taxon>Embryophyta</taxon>
        <taxon>Tracheophyta</taxon>
        <taxon>Spermatophyta</taxon>
        <taxon>Magnoliopsida</taxon>
        <taxon>eudicotyledons</taxon>
        <taxon>Gunneridae</taxon>
        <taxon>Pentapetalae</taxon>
        <taxon>rosids</taxon>
        <taxon>fabids</taxon>
        <taxon>Rosales</taxon>
        <taxon>Rosaceae</taxon>
        <taxon>Rosoideae</taxon>
        <taxon>Rosoideae incertae sedis</taxon>
        <taxon>Rosa</taxon>
    </lineage>
</organism>
<dbReference type="GO" id="GO:0003676">
    <property type="term" value="F:nucleic acid binding"/>
    <property type="evidence" value="ECO:0007669"/>
    <property type="project" value="InterPro"/>
</dbReference>
<reference evidence="2 3" key="1">
    <citation type="journal article" date="2018" name="Nat. Genet.">
        <title>The Rosa genome provides new insights in the design of modern roses.</title>
        <authorList>
            <person name="Bendahmane M."/>
        </authorList>
    </citation>
    <scope>NUCLEOTIDE SEQUENCE [LARGE SCALE GENOMIC DNA]</scope>
    <source>
        <strain evidence="3">cv. Old Blush</strain>
    </source>
</reference>
<dbReference type="OrthoDB" id="2013327at2759"/>
<evidence type="ECO:0000313" key="3">
    <source>
        <dbReference type="Proteomes" id="UP000238479"/>
    </source>
</evidence>
<dbReference type="EMBL" id="PDCK01000041">
    <property type="protein sequence ID" value="PRQ43398.1"/>
    <property type="molecule type" value="Genomic_DNA"/>
</dbReference>
<name>A0A2P6RAD8_ROSCH</name>
<sequence length="236" mass="26521">MSKLGLLRTSIRSTLAARSQNHRLLPSLLREPQRRFSTEAGQPPQDSAPVQPPPSLDATVDQFVQNPSGGVVYGKLLGITRNTLKTDIVNLLEGCNLRLEDVKVQYNGPFVPSGMMVQFPSQRAYETAFRAISRLGQVFRLERSDRQRWDAVTHYDGKTVLIEGIPRIANTEDVERFLSGTPYVSSSVQLFMKAAFPEPIRMATVRFPSQIQAMNAYITKNKGFIQNNQVLMRVLQ</sequence>
<proteinExistence type="predicted"/>
<dbReference type="Gramene" id="PRQ43398">
    <property type="protein sequence ID" value="PRQ43398"/>
    <property type="gene ID" value="RchiOBHm_Chr3g0468061"/>
</dbReference>
<dbReference type="SUPFAM" id="SSF54928">
    <property type="entry name" value="RNA-binding domain, RBD"/>
    <property type="match status" value="1"/>
</dbReference>
<protein>
    <submittedName>
        <fullName evidence="2">Putative nucleotide-binding alpha-beta plait domain-containing protein</fullName>
    </submittedName>
</protein>
<dbReference type="Proteomes" id="UP000238479">
    <property type="component" value="Chromosome 3"/>
</dbReference>
<dbReference type="InterPro" id="IPR035979">
    <property type="entry name" value="RBD_domain_sf"/>
</dbReference>
<evidence type="ECO:0000256" key="1">
    <source>
        <dbReference type="SAM" id="MobiDB-lite"/>
    </source>
</evidence>
<dbReference type="OMA" id="RADRSQW"/>
<accession>A0A2P6RAD8</accession>
<dbReference type="AlphaFoldDB" id="A0A2P6RAD8"/>
<evidence type="ECO:0000313" key="2">
    <source>
        <dbReference type="EMBL" id="PRQ43398.1"/>
    </source>
</evidence>
<feature type="region of interest" description="Disordered" evidence="1">
    <location>
        <begin position="36"/>
        <end position="56"/>
    </location>
</feature>
<dbReference type="STRING" id="74649.A0A2P6RAD8"/>
<dbReference type="PANTHER" id="PTHR48167:SF2">
    <property type="entry name" value="EXPRESSED PROTEIN"/>
    <property type="match status" value="1"/>
</dbReference>
<dbReference type="PANTHER" id="PTHR48167">
    <property type="entry name" value="EXPRESSED PROTEIN"/>
    <property type="match status" value="1"/>
</dbReference>
<keyword evidence="3" id="KW-1185">Reference proteome</keyword>